<name>A0A5E7S7Q5_PSEFL</name>
<gene>
    <name evidence="1" type="ORF">PS918_02458</name>
</gene>
<dbReference type="AlphaFoldDB" id="A0A5E7S7Q5"/>
<dbReference type="EMBL" id="CABVIY010000003">
    <property type="protein sequence ID" value="VVP82711.1"/>
    <property type="molecule type" value="Genomic_DNA"/>
</dbReference>
<sequence length="102" mass="11956">MSESKHWGDPIEFAAFEKLLSEKSMFLIDERPKVDASVVYRCRKCNQVEKTYVKRHQANQWKPEFKVFVEGDYWGSLNKKLFDDIPALAQALRERGLTQVGF</sequence>
<organism evidence="1 2">
    <name type="scientific">Pseudomonas fluorescens</name>
    <dbReference type="NCBI Taxonomy" id="294"/>
    <lineage>
        <taxon>Bacteria</taxon>
        <taxon>Pseudomonadati</taxon>
        <taxon>Pseudomonadota</taxon>
        <taxon>Gammaproteobacteria</taxon>
        <taxon>Pseudomonadales</taxon>
        <taxon>Pseudomonadaceae</taxon>
        <taxon>Pseudomonas</taxon>
    </lineage>
</organism>
<dbReference type="Proteomes" id="UP000326611">
    <property type="component" value="Unassembled WGS sequence"/>
</dbReference>
<evidence type="ECO:0000313" key="1">
    <source>
        <dbReference type="EMBL" id="VVP82711.1"/>
    </source>
</evidence>
<proteinExistence type="predicted"/>
<evidence type="ECO:0000313" key="2">
    <source>
        <dbReference type="Proteomes" id="UP000326611"/>
    </source>
</evidence>
<dbReference type="RefSeq" id="WP_150770529.1">
    <property type="nucleotide sequence ID" value="NZ_CABVIY010000003.1"/>
</dbReference>
<dbReference type="OrthoDB" id="7018076at2"/>
<protein>
    <submittedName>
        <fullName evidence="1">Uncharacterized protein</fullName>
    </submittedName>
</protein>
<reference evidence="1 2" key="1">
    <citation type="submission" date="2019-09" db="EMBL/GenBank/DDBJ databases">
        <authorList>
            <person name="Chandra G."/>
            <person name="Truman W A."/>
        </authorList>
    </citation>
    <scope>NUCLEOTIDE SEQUENCE [LARGE SCALE GENOMIC DNA]</scope>
    <source>
        <strain evidence="1">PS918</strain>
    </source>
</reference>
<accession>A0A5E7S7Q5</accession>